<evidence type="ECO:0000256" key="3">
    <source>
        <dbReference type="ARBA" id="ARBA00022741"/>
    </source>
</evidence>
<dbReference type="PROSITE" id="PS00108">
    <property type="entry name" value="PROTEIN_KINASE_ST"/>
    <property type="match status" value="1"/>
</dbReference>
<dbReference type="InterPro" id="IPR000719">
    <property type="entry name" value="Prot_kinase_dom"/>
</dbReference>
<comment type="caution">
    <text evidence="8">The sequence shown here is derived from an EMBL/GenBank/DDBJ whole genome shotgun (WGS) entry which is preliminary data.</text>
</comment>
<dbReference type="GO" id="GO:0005524">
    <property type="term" value="F:ATP binding"/>
    <property type="evidence" value="ECO:0007669"/>
    <property type="project" value="UniProtKB-KW"/>
</dbReference>
<accession>A0AAN6IWX6</accession>
<feature type="compositionally biased region" description="Pro residues" evidence="6">
    <location>
        <begin position="473"/>
        <end position="483"/>
    </location>
</feature>
<evidence type="ECO:0000256" key="1">
    <source>
        <dbReference type="ARBA" id="ARBA00012513"/>
    </source>
</evidence>
<dbReference type="Proteomes" id="UP001161757">
    <property type="component" value="Unassembled WGS sequence"/>
</dbReference>
<keyword evidence="2" id="KW-0808">Transferase</keyword>
<dbReference type="PANTHER" id="PTHR43671:SF13">
    <property type="entry name" value="SERINE_THREONINE-PROTEIN KINASE NEK2"/>
    <property type="match status" value="1"/>
</dbReference>
<dbReference type="InterPro" id="IPR008271">
    <property type="entry name" value="Ser/Thr_kinase_AS"/>
</dbReference>
<evidence type="ECO:0000256" key="4">
    <source>
        <dbReference type="ARBA" id="ARBA00022777"/>
    </source>
</evidence>
<evidence type="ECO:0000256" key="2">
    <source>
        <dbReference type="ARBA" id="ARBA00022679"/>
    </source>
</evidence>
<evidence type="ECO:0000256" key="6">
    <source>
        <dbReference type="SAM" id="MobiDB-lite"/>
    </source>
</evidence>
<dbReference type="PANTHER" id="PTHR43671">
    <property type="entry name" value="SERINE/THREONINE-PROTEIN KINASE NEK"/>
    <property type="match status" value="1"/>
</dbReference>
<dbReference type="EC" id="2.7.11.1" evidence="1"/>
<dbReference type="EMBL" id="JAJGCB010000003">
    <property type="protein sequence ID" value="KAJ8994260.1"/>
    <property type="molecule type" value="Genomic_DNA"/>
</dbReference>
<keyword evidence="3" id="KW-0547">Nucleotide-binding</keyword>
<evidence type="ECO:0000313" key="9">
    <source>
        <dbReference type="Proteomes" id="UP001161757"/>
    </source>
</evidence>
<name>A0AAN6IWX6_EXODE</name>
<feature type="region of interest" description="Disordered" evidence="6">
    <location>
        <begin position="465"/>
        <end position="484"/>
    </location>
</feature>
<gene>
    <name evidence="8" type="ORF">HRR80_002755</name>
</gene>
<reference evidence="8" key="1">
    <citation type="submission" date="2023-01" db="EMBL/GenBank/DDBJ databases">
        <title>Exophiala dermititidis isolated from Cystic Fibrosis Patient.</title>
        <authorList>
            <person name="Kurbessoian T."/>
            <person name="Crocker A."/>
            <person name="Murante D."/>
            <person name="Hogan D.A."/>
            <person name="Stajich J.E."/>
        </authorList>
    </citation>
    <scope>NUCLEOTIDE SEQUENCE</scope>
    <source>
        <strain evidence="8">Ex8</strain>
    </source>
</reference>
<keyword evidence="4" id="KW-0418">Kinase</keyword>
<proteinExistence type="predicted"/>
<keyword evidence="5" id="KW-0067">ATP-binding</keyword>
<dbReference type="SUPFAM" id="SSF56112">
    <property type="entry name" value="Protein kinase-like (PK-like)"/>
    <property type="match status" value="1"/>
</dbReference>
<dbReference type="Gene3D" id="1.10.510.10">
    <property type="entry name" value="Transferase(Phosphotransferase) domain 1"/>
    <property type="match status" value="2"/>
</dbReference>
<evidence type="ECO:0000259" key="7">
    <source>
        <dbReference type="PROSITE" id="PS50011"/>
    </source>
</evidence>
<dbReference type="AlphaFoldDB" id="A0AAN6IWX6"/>
<dbReference type="InterPro" id="IPR011009">
    <property type="entry name" value="Kinase-like_dom_sf"/>
</dbReference>
<evidence type="ECO:0000256" key="5">
    <source>
        <dbReference type="ARBA" id="ARBA00022840"/>
    </source>
</evidence>
<evidence type="ECO:0000313" key="8">
    <source>
        <dbReference type="EMBL" id="KAJ8994260.1"/>
    </source>
</evidence>
<feature type="domain" description="Protein kinase" evidence="7">
    <location>
        <begin position="79"/>
        <end position="448"/>
    </location>
</feature>
<protein>
    <recommendedName>
        <fullName evidence="1">non-specific serine/threonine protein kinase</fullName>
        <ecNumber evidence="1">2.7.11.1</ecNumber>
    </recommendedName>
</protein>
<dbReference type="PROSITE" id="PS50011">
    <property type="entry name" value="PROTEIN_KINASE_DOM"/>
    <property type="match status" value="1"/>
</dbReference>
<dbReference type="InterPro" id="IPR050660">
    <property type="entry name" value="NEK_Ser/Thr_kinase"/>
</dbReference>
<dbReference type="GO" id="GO:0004674">
    <property type="term" value="F:protein serine/threonine kinase activity"/>
    <property type="evidence" value="ECO:0007669"/>
    <property type="project" value="UniProtKB-EC"/>
</dbReference>
<organism evidence="8 9">
    <name type="scientific">Exophiala dermatitidis</name>
    <name type="common">Black yeast-like fungus</name>
    <name type="synonym">Wangiella dermatitidis</name>
    <dbReference type="NCBI Taxonomy" id="5970"/>
    <lineage>
        <taxon>Eukaryota</taxon>
        <taxon>Fungi</taxon>
        <taxon>Dikarya</taxon>
        <taxon>Ascomycota</taxon>
        <taxon>Pezizomycotina</taxon>
        <taxon>Eurotiomycetes</taxon>
        <taxon>Chaetothyriomycetidae</taxon>
        <taxon>Chaetothyriales</taxon>
        <taxon>Herpotrichiellaceae</taxon>
        <taxon>Exophiala</taxon>
    </lineage>
</organism>
<dbReference type="SMART" id="SM00220">
    <property type="entry name" value="S_TKc"/>
    <property type="match status" value="1"/>
</dbReference>
<sequence>MDLNALPDDVDPAESPDFENYRIDYDPANADLRVPGRDVNLQWFDARQERGAFGYEADGRAFMMQRPWFDEDFDKDDEWGPVRLLGSGTYGLVGLWERRDANNMMLDEVAVKQVNWTKSKRSRISDEINAGHNKPRLLREAVIQRDLNQKDERAAPHLRRYKYISDTRTDKRGRIRMYLEFCPHGSLEHLRRLYRAWDQYFPEVFVWHIFHSLAVGCEALRQPPPVDTLGLEEDAFQQFVADDAEGLYCLHMDLKPQNTLLAMGLGEEGLDFPNPKISDFGMSEYTGRSDLRNPDNFWWRGTTAYKPTEQLFYGAEWRIPPNGAVLRTHDRRGKRVDFKRAKQAQREDNATHTVLDDICFDHSLNVYGVGATMYSVATLCRTCKLMDTRAKHYAKYRQNGNHQISKVRTKVPGTYSSRLRRLIHRCLDPDPANRPSQVELMDETHRGLQLAIRRVKRARRDAALAAAGGDPNNLPPGPPPPLPSEKIYYHDHEINDMPLGNAGFRPKKGDYRNLFSTSSSIRTFRVSSCPPPNIIPSSPLL</sequence>